<gene>
    <name evidence="2" type="ORF">KHM83_01680</name>
</gene>
<dbReference type="EMBL" id="JAHBCL010000002">
    <property type="protein sequence ID" value="MBS7525382.1"/>
    <property type="molecule type" value="Genomic_DNA"/>
</dbReference>
<dbReference type="Proteomes" id="UP000746471">
    <property type="component" value="Unassembled WGS sequence"/>
</dbReference>
<organism evidence="2 3">
    <name type="scientific">Fusibacter paucivorans</name>
    <dbReference type="NCBI Taxonomy" id="76009"/>
    <lineage>
        <taxon>Bacteria</taxon>
        <taxon>Bacillati</taxon>
        <taxon>Bacillota</taxon>
        <taxon>Clostridia</taxon>
        <taxon>Eubacteriales</taxon>
        <taxon>Eubacteriales Family XII. Incertae Sedis</taxon>
        <taxon>Fusibacter</taxon>
    </lineage>
</organism>
<keyword evidence="3" id="KW-1185">Reference proteome</keyword>
<evidence type="ECO:0000313" key="3">
    <source>
        <dbReference type="Proteomes" id="UP000746471"/>
    </source>
</evidence>
<feature type="transmembrane region" description="Helical" evidence="1">
    <location>
        <begin position="33"/>
        <end position="54"/>
    </location>
</feature>
<keyword evidence="1" id="KW-1133">Transmembrane helix</keyword>
<keyword evidence="1" id="KW-0812">Transmembrane</keyword>
<sequence>MMYLIGIGIFLAFVVFLTFVASGYALYIDFPSVIVILGMTIPVLMASGLIKDFVNGFKLMNQREVMFSKMEIHKIVIAVTLGIRTILVSSFLGVLAGGITILAQLSTIESILPSLSVDFIILFYGLIFITILLPIRAKAEAVLKTMD</sequence>
<name>A0ABS5PKK6_9FIRM</name>
<evidence type="ECO:0000256" key="1">
    <source>
        <dbReference type="SAM" id="Phobius"/>
    </source>
</evidence>
<comment type="caution">
    <text evidence="2">The sequence shown here is derived from an EMBL/GenBank/DDBJ whole genome shotgun (WGS) entry which is preliminary data.</text>
</comment>
<protein>
    <submittedName>
        <fullName evidence="2">Uncharacterized protein</fullName>
    </submittedName>
</protein>
<feature type="transmembrane region" description="Helical" evidence="1">
    <location>
        <begin position="7"/>
        <end position="27"/>
    </location>
</feature>
<accession>A0ABS5PKK6</accession>
<feature type="transmembrane region" description="Helical" evidence="1">
    <location>
        <begin position="115"/>
        <end position="135"/>
    </location>
</feature>
<dbReference type="RefSeq" id="WP_213235164.1">
    <property type="nucleotide sequence ID" value="NZ_JAHBCL010000002.1"/>
</dbReference>
<feature type="transmembrane region" description="Helical" evidence="1">
    <location>
        <begin position="75"/>
        <end position="103"/>
    </location>
</feature>
<keyword evidence="1" id="KW-0472">Membrane</keyword>
<evidence type="ECO:0000313" key="2">
    <source>
        <dbReference type="EMBL" id="MBS7525382.1"/>
    </source>
</evidence>
<proteinExistence type="predicted"/>
<reference evidence="2 3" key="1">
    <citation type="submission" date="2021-05" db="EMBL/GenBank/DDBJ databases">
        <title>Fusibacter ferrireducens sp. nov., an anaerobic, sulfur- and Fe-reducing bacterium isolated from the mangrove sediment.</title>
        <authorList>
            <person name="Qiu D."/>
        </authorList>
    </citation>
    <scope>NUCLEOTIDE SEQUENCE [LARGE SCALE GENOMIC DNA]</scope>
    <source>
        <strain evidence="2 3">DSM 12116</strain>
    </source>
</reference>